<dbReference type="SUPFAM" id="SSF57756">
    <property type="entry name" value="Retrovirus zinc finger-like domains"/>
    <property type="match status" value="1"/>
</dbReference>
<keyword evidence="2" id="KW-1185">Reference proteome</keyword>
<dbReference type="GO" id="GO:0003676">
    <property type="term" value="F:nucleic acid binding"/>
    <property type="evidence" value="ECO:0007669"/>
    <property type="project" value="InterPro"/>
</dbReference>
<accession>A0A151JNX1</accession>
<dbReference type="Proteomes" id="UP000078492">
    <property type="component" value="Unassembled WGS sequence"/>
</dbReference>
<organism evidence="1 2">
    <name type="scientific">Trachymyrmex cornetzi</name>
    <dbReference type="NCBI Taxonomy" id="471704"/>
    <lineage>
        <taxon>Eukaryota</taxon>
        <taxon>Metazoa</taxon>
        <taxon>Ecdysozoa</taxon>
        <taxon>Arthropoda</taxon>
        <taxon>Hexapoda</taxon>
        <taxon>Insecta</taxon>
        <taxon>Pterygota</taxon>
        <taxon>Neoptera</taxon>
        <taxon>Endopterygota</taxon>
        <taxon>Hymenoptera</taxon>
        <taxon>Apocrita</taxon>
        <taxon>Aculeata</taxon>
        <taxon>Formicoidea</taxon>
        <taxon>Formicidae</taxon>
        <taxon>Myrmicinae</taxon>
        <taxon>Trachymyrmex</taxon>
    </lineage>
</organism>
<reference evidence="1 2" key="1">
    <citation type="submission" date="2015-09" db="EMBL/GenBank/DDBJ databases">
        <title>Trachymyrmex cornetzi WGS genome.</title>
        <authorList>
            <person name="Nygaard S."/>
            <person name="Hu H."/>
            <person name="Boomsma J."/>
            <person name="Zhang G."/>
        </authorList>
    </citation>
    <scope>NUCLEOTIDE SEQUENCE [LARGE SCALE GENOMIC DNA]</scope>
    <source>
        <strain evidence="1">Tcor2-1</strain>
        <tissue evidence="1">Whole body</tissue>
    </source>
</reference>
<gene>
    <name evidence="1" type="ORF">ALC57_02095</name>
</gene>
<dbReference type="InterPro" id="IPR036875">
    <property type="entry name" value="Znf_CCHC_sf"/>
</dbReference>
<name>A0A151JNX1_9HYME</name>
<dbReference type="EMBL" id="KQ978781">
    <property type="protein sequence ID" value="KYN28483.1"/>
    <property type="molecule type" value="Genomic_DNA"/>
</dbReference>
<dbReference type="AlphaFoldDB" id="A0A151JNX1"/>
<evidence type="ECO:0000313" key="2">
    <source>
        <dbReference type="Proteomes" id="UP000078492"/>
    </source>
</evidence>
<protein>
    <recommendedName>
        <fullName evidence="3">CCHC-type domain-containing protein</fullName>
    </recommendedName>
</protein>
<dbReference type="STRING" id="471704.A0A151JNX1"/>
<dbReference type="GO" id="GO:0008270">
    <property type="term" value="F:zinc ion binding"/>
    <property type="evidence" value="ECO:0007669"/>
    <property type="project" value="InterPro"/>
</dbReference>
<sequence length="228" mass="25884">MISSIIAKSGIPDIQEIKKIGRGKIFIEAKSAAAANRLVDNPAFPKHNLKAFIPAFRVLREGVIQDVPTELELDYIRRHIESPCSKILDIYRLNRRITTNGKSEYVPSKTLRIKFAGQVLPRDVFLFKTKHEVRPFIPKPRICFTCYTVGHIAKVCKGPPRCLYCGNNGHVDEDPCPLRGTEVDIVCINCKGSHLASDHLQRMSNHLQKMSDISKQDHIIIDGKYFHR</sequence>
<dbReference type="Gene3D" id="4.10.60.10">
    <property type="entry name" value="Zinc finger, CCHC-type"/>
    <property type="match status" value="1"/>
</dbReference>
<evidence type="ECO:0000313" key="1">
    <source>
        <dbReference type="EMBL" id="KYN28483.1"/>
    </source>
</evidence>
<proteinExistence type="predicted"/>
<evidence type="ECO:0008006" key="3">
    <source>
        <dbReference type="Google" id="ProtNLM"/>
    </source>
</evidence>